<dbReference type="Gene3D" id="3.40.930.10">
    <property type="entry name" value="Mannitol-specific EII, Chain A"/>
    <property type="match status" value="1"/>
</dbReference>
<evidence type="ECO:0000313" key="2">
    <source>
        <dbReference type="EMBL" id="KAH9366696.1"/>
    </source>
</evidence>
<proteinExistence type="predicted"/>
<name>A0A9J6FWB8_HAELO</name>
<evidence type="ECO:0000256" key="1">
    <source>
        <dbReference type="SAM" id="SignalP"/>
    </source>
</evidence>
<evidence type="ECO:0008006" key="4">
    <source>
        <dbReference type="Google" id="ProtNLM"/>
    </source>
</evidence>
<dbReference type="GO" id="GO:0005452">
    <property type="term" value="F:solute:inorganic anion antiporter activity"/>
    <property type="evidence" value="ECO:0007669"/>
    <property type="project" value="InterPro"/>
</dbReference>
<dbReference type="VEuPathDB" id="VectorBase:HLOH_056451"/>
<dbReference type="PANTHER" id="PTHR11453">
    <property type="entry name" value="ANION EXCHANGE PROTEIN"/>
    <property type="match status" value="1"/>
</dbReference>
<dbReference type="InterPro" id="IPR016152">
    <property type="entry name" value="PTrfase/Anion_transptr"/>
</dbReference>
<keyword evidence="3" id="KW-1185">Reference proteome</keyword>
<accession>A0A9J6FWB8</accession>
<keyword evidence="1" id="KW-0732">Signal</keyword>
<reference evidence="2 3" key="1">
    <citation type="journal article" date="2020" name="Cell">
        <title>Large-Scale Comparative Analyses of Tick Genomes Elucidate Their Genetic Diversity and Vector Capacities.</title>
        <authorList>
            <consortium name="Tick Genome and Microbiome Consortium (TIGMIC)"/>
            <person name="Jia N."/>
            <person name="Wang J."/>
            <person name="Shi W."/>
            <person name="Du L."/>
            <person name="Sun Y."/>
            <person name="Zhan W."/>
            <person name="Jiang J.F."/>
            <person name="Wang Q."/>
            <person name="Zhang B."/>
            <person name="Ji P."/>
            <person name="Bell-Sakyi L."/>
            <person name="Cui X.M."/>
            <person name="Yuan T.T."/>
            <person name="Jiang B.G."/>
            <person name="Yang W.F."/>
            <person name="Lam T.T."/>
            <person name="Chang Q.C."/>
            <person name="Ding S.J."/>
            <person name="Wang X.J."/>
            <person name="Zhu J.G."/>
            <person name="Ruan X.D."/>
            <person name="Zhao L."/>
            <person name="Wei J.T."/>
            <person name="Ye R.Z."/>
            <person name="Que T.C."/>
            <person name="Du C.H."/>
            <person name="Zhou Y.H."/>
            <person name="Cheng J.X."/>
            <person name="Dai P.F."/>
            <person name="Guo W.B."/>
            <person name="Han X.H."/>
            <person name="Huang E.J."/>
            <person name="Li L.F."/>
            <person name="Wei W."/>
            <person name="Gao Y.C."/>
            <person name="Liu J.Z."/>
            <person name="Shao H.Z."/>
            <person name="Wang X."/>
            <person name="Wang C.C."/>
            <person name="Yang T.C."/>
            <person name="Huo Q.B."/>
            <person name="Li W."/>
            <person name="Chen H.Y."/>
            <person name="Chen S.E."/>
            <person name="Zhou L.G."/>
            <person name="Ni X.B."/>
            <person name="Tian J.H."/>
            <person name="Sheng Y."/>
            <person name="Liu T."/>
            <person name="Pan Y.S."/>
            <person name="Xia L.Y."/>
            <person name="Li J."/>
            <person name="Zhao F."/>
            <person name="Cao W.C."/>
        </authorList>
    </citation>
    <scope>NUCLEOTIDE SEQUENCE [LARGE SCALE GENOMIC DNA]</scope>
    <source>
        <strain evidence="2">HaeL-2018</strain>
    </source>
</reference>
<dbReference type="GO" id="GO:0050801">
    <property type="term" value="P:monoatomic ion homeostasis"/>
    <property type="evidence" value="ECO:0007669"/>
    <property type="project" value="TreeGrafter"/>
</dbReference>
<dbReference type="Proteomes" id="UP000821853">
    <property type="component" value="Chromosome 2"/>
</dbReference>
<dbReference type="GO" id="GO:0006820">
    <property type="term" value="P:monoatomic anion transport"/>
    <property type="evidence" value="ECO:0007669"/>
    <property type="project" value="InterPro"/>
</dbReference>
<dbReference type="AlphaFoldDB" id="A0A9J6FWB8"/>
<dbReference type="SUPFAM" id="SSF55804">
    <property type="entry name" value="Phoshotransferase/anion transport protein"/>
    <property type="match status" value="1"/>
</dbReference>
<dbReference type="OrthoDB" id="1735926at2759"/>
<dbReference type="InterPro" id="IPR003020">
    <property type="entry name" value="HCO3_transpt_euk"/>
</dbReference>
<protein>
    <recommendedName>
        <fullName evidence="4">Secreted protein</fullName>
    </recommendedName>
</protein>
<feature type="signal peptide" evidence="1">
    <location>
        <begin position="1"/>
        <end position="34"/>
    </location>
</feature>
<dbReference type="PANTHER" id="PTHR11453:SF127">
    <property type="entry name" value="SOLUTE CARRIER FAMILY 4 MEMBER 11"/>
    <property type="match status" value="1"/>
</dbReference>
<dbReference type="EMBL" id="JABSTR010000004">
    <property type="protein sequence ID" value="KAH9366696.1"/>
    <property type="molecule type" value="Genomic_DNA"/>
</dbReference>
<dbReference type="GO" id="GO:0016323">
    <property type="term" value="C:basolateral plasma membrane"/>
    <property type="evidence" value="ECO:0007669"/>
    <property type="project" value="TreeGrafter"/>
</dbReference>
<feature type="chain" id="PRO_5039933147" description="Secreted protein" evidence="1">
    <location>
        <begin position="35"/>
        <end position="127"/>
    </location>
</feature>
<gene>
    <name evidence="2" type="ORF">HPB48_000871</name>
</gene>
<sequence>MSLQVKCTSSDRPLIHRFALFSLAVHLLSRTIQGTCMREGGGFDYDQSWICALCALPSLQKRHVAVARLKHPANMGRTCHEVRFFILVLTPSKEKGTKNALETGRTFATIFADMDFRQRPARGALRG</sequence>
<organism evidence="2 3">
    <name type="scientific">Haemaphysalis longicornis</name>
    <name type="common">Bush tick</name>
    <dbReference type="NCBI Taxonomy" id="44386"/>
    <lineage>
        <taxon>Eukaryota</taxon>
        <taxon>Metazoa</taxon>
        <taxon>Ecdysozoa</taxon>
        <taxon>Arthropoda</taxon>
        <taxon>Chelicerata</taxon>
        <taxon>Arachnida</taxon>
        <taxon>Acari</taxon>
        <taxon>Parasitiformes</taxon>
        <taxon>Ixodida</taxon>
        <taxon>Ixodoidea</taxon>
        <taxon>Ixodidae</taxon>
        <taxon>Haemaphysalinae</taxon>
        <taxon>Haemaphysalis</taxon>
    </lineage>
</organism>
<evidence type="ECO:0000313" key="3">
    <source>
        <dbReference type="Proteomes" id="UP000821853"/>
    </source>
</evidence>
<comment type="caution">
    <text evidence="2">The sequence shown here is derived from an EMBL/GenBank/DDBJ whole genome shotgun (WGS) entry which is preliminary data.</text>
</comment>